<feature type="compositionally biased region" description="Polar residues" evidence="1">
    <location>
        <begin position="141"/>
        <end position="153"/>
    </location>
</feature>
<organism evidence="2 3">
    <name type="scientific">Nepenthes gracilis</name>
    <name type="common">Slender pitcher plant</name>
    <dbReference type="NCBI Taxonomy" id="150966"/>
    <lineage>
        <taxon>Eukaryota</taxon>
        <taxon>Viridiplantae</taxon>
        <taxon>Streptophyta</taxon>
        <taxon>Embryophyta</taxon>
        <taxon>Tracheophyta</taxon>
        <taxon>Spermatophyta</taxon>
        <taxon>Magnoliopsida</taxon>
        <taxon>eudicotyledons</taxon>
        <taxon>Gunneridae</taxon>
        <taxon>Pentapetalae</taxon>
        <taxon>Caryophyllales</taxon>
        <taxon>Nepenthaceae</taxon>
        <taxon>Nepenthes</taxon>
    </lineage>
</organism>
<sequence>MQTKDVQFSEYFHCLLLNRLVLSCPFPFAVGWKQYLGKTQKEGTALRLFYCKEKGESSLPGAPMLLKKSIGKTKDFFQKSLKELKSFLLDVYQNLPQPVVLNSLSRDHHLKNNQLDDIRTKLSCQQEPNHQDDTEIAKKSTMSLKSSNSNCGSGRSVKISDEKTVKEKQDTRKNEARRGDGSFKSGNGGSNVLAQKMQELKMMDMGDVNHSLDVEEALHYYSRLTSPVYQGIVDKFFVDMYTDYLLPQSSISLNSSSRRLNSSRRLTPLVM</sequence>
<dbReference type="PANTHER" id="PTHR35461">
    <property type="entry name" value="BNAANNG14610D PROTEIN"/>
    <property type="match status" value="1"/>
</dbReference>
<accession>A0AAD3S3C1</accession>
<keyword evidence="3" id="KW-1185">Reference proteome</keyword>
<feature type="region of interest" description="Disordered" evidence="1">
    <location>
        <begin position="141"/>
        <end position="191"/>
    </location>
</feature>
<name>A0AAD3S3C1_NEPGR</name>
<evidence type="ECO:0000256" key="1">
    <source>
        <dbReference type="SAM" id="MobiDB-lite"/>
    </source>
</evidence>
<dbReference type="EMBL" id="BSYO01000004">
    <property type="protein sequence ID" value="GMH03679.1"/>
    <property type="molecule type" value="Genomic_DNA"/>
</dbReference>
<comment type="caution">
    <text evidence="2">The sequence shown here is derived from an EMBL/GenBank/DDBJ whole genome shotgun (WGS) entry which is preliminary data.</text>
</comment>
<evidence type="ECO:0000313" key="3">
    <source>
        <dbReference type="Proteomes" id="UP001279734"/>
    </source>
</evidence>
<feature type="compositionally biased region" description="Basic and acidic residues" evidence="1">
    <location>
        <begin position="158"/>
        <end position="181"/>
    </location>
</feature>
<gene>
    <name evidence="2" type="ORF">Nepgr_005518</name>
</gene>
<proteinExistence type="predicted"/>
<protein>
    <submittedName>
        <fullName evidence="2">Uncharacterized protein</fullName>
    </submittedName>
</protein>
<dbReference type="Proteomes" id="UP001279734">
    <property type="component" value="Unassembled WGS sequence"/>
</dbReference>
<dbReference type="PANTHER" id="PTHR35461:SF1">
    <property type="entry name" value="LOW PROTEIN: ATP-DEPENDENT RNA HELICASE-LIKE PROTEIN"/>
    <property type="match status" value="1"/>
</dbReference>
<dbReference type="AlphaFoldDB" id="A0AAD3S3C1"/>
<reference evidence="2" key="1">
    <citation type="submission" date="2023-05" db="EMBL/GenBank/DDBJ databases">
        <title>Nepenthes gracilis genome sequencing.</title>
        <authorList>
            <person name="Fukushima K."/>
        </authorList>
    </citation>
    <scope>NUCLEOTIDE SEQUENCE</scope>
    <source>
        <strain evidence="2">SING2019-196</strain>
    </source>
</reference>
<evidence type="ECO:0000313" key="2">
    <source>
        <dbReference type="EMBL" id="GMH03679.1"/>
    </source>
</evidence>